<dbReference type="InterPro" id="IPR040372">
    <property type="entry name" value="YaeB-like"/>
</dbReference>
<dbReference type="CDD" id="cd09281">
    <property type="entry name" value="UPF0066"/>
    <property type="match status" value="1"/>
</dbReference>
<evidence type="ECO:0000259" key="4">
    <source>
        <dbReference type="PROSITE" id="PS51668"/>
    </source>
</evidence>
<dbReference type="PROSITE" id="PS01318">
    <property type="entry name" value="TSAA_1"/>
    <property type="match status" value="1"/>
</dbReference>
<evidence type="ECO:0000313" key="6">
    <source>
        <dbReference type="Proteomes" id="UP000315471"/>
    </source>
</evidence>
<dbReference type="PANTHER" id="PTHR12818:SF0">
    <property type="entry name" value="TRNA (ADENINE(37)-N6)-METHYLTRANSFERASE"/>
    <property type="match status" value="1"/>
</dbReference>
<dbReference type="EC" id="2.1.1.-" evidence="5"/>
<keyword evidence="3" id="KW-0732">Signal</keyword>
<keyword evidence="1" id="KW-0949">S-adenosyl-L-methionine</keyword>
<feature type="chain" id="PRO_5022773191" evidence="3">
    <location>
        <begin position="25"/>
        <end position="171"/>
    </location>
</feature>
<dbReference type="InterPro" id="IPR023370">
    <property type="entry name" value="TrmO-like_N"/>
</dbReference>
<dbReference type="GO" id="GO:0032259">
    <property type="term" value="P:methylation"/>
    <property type="evidence" value="ECO:0007669"/>
    <property type="project" value="UniProtKB-KW"/>
</dbReference>
<gene>
    <name evidence="5" type="primary">tsaA_1</name>
    <name evidence="5" type="ORF">Q31b_16750</name>
</gene>
<dbReference type="PROSITE" id="PS51668">
    <property type="entry name" value="TSAA_2"/>
    <property type="match status" value="1"/>
</dbReference>
<dbReference type="NCBIfam" id="TIGR00104">
    <property type="entry name" value="tRNA_TsaA"/>
    <property type="match status" value="1"/>
</dbReference>
<evidence type="ECO:0000313" key="5">
    <source>
        <dbReference type="EMBL" id="TWU44139.1"/>
    </source>
</evidence>
<dbReference type="AlphaFoldDB" id="A0A5C6EAF5"/>
<reference evidence="5 6" key="1">
    <citation type="submission" date="2019-02" db="EMBL/GenBank/DDBJ databases">
        <title>Deep-cultivation of Planctomycetes and their phenomic and genomic characterization uncovers novel biology.</title>
        <authorList>
            <person name="Wiegand S."/>
            <person name="Jogler M."/>
            <person name="Boedeker C."/>
            <person name="Pinto D."/>
            <person name="Vollmers J."/>
            <person name="Rivas-Marin E."/>
            <person name="Kohn T."/>
            <person name="Peeters S.H."/>
            <person name="Heuer A."/>
            <person name="Rast P."/>
            <person name="Oberbeckmann S."/>
            <person name="Bunk B."/>
            <person name="Jeske O."/>
            <person name="Meyerdierks A."/>
            <person name="Storesund J.E."/>
            <person name="Kallscheuer N."/>
            <person name="Luecker S."/>
            <person name="Lage O.M."/>
            <person name="Pohl T."/>
            <person name="Merkel B.J."/>
            <person name="Hornburger P."/>
            <person name="Mueller R.-W."/>
            <person name="Bruemmer F."/>
            <person name="Labrenz M."/>
            <person name="Spormann A.M."/>
            <person name="Op Den Camp H."/>
            <person name="Overmann J."/>
            <person name="Amann R."/>
            <person name="Jetten M.S.M."/>
            <person name="Mascher T."/>
            <person name="Medema M.H."/>
            <person name="Devos D.P."/>
            <person name="Kaster A.-K."/>
            <person name="Ovreas L."/>
            <person name="Rohde M."/>
            <person name="Galperin M.Y."/>
            <person name="Jogler C."/>
        </authorList>
    </citation>
    <scope>NUCLEOTIDE SEQUENCE [LARGE SCALE GENOMIC DNA]</scope>
    <source>
        <strain evidence="5 6">Q31b</strain>
    </source>
</reference>
<comment type="similarity">
    <text evidence="2">Belongs to the tRNA methyltransferase O family.</text>
</comment>
<protein>
    <submittedName>
        <fullName evidence="5">Putative tRNA (Adenine(37)-N6)-methyltransferase</fullName>
        <ecNumber evidence="5">2.1.1.-</ecNumber>
    </submittedName>
</protein>
<sequence length="171" mass="18788" precursor="true">MKPFNLILAVSIAALAFTSSKTIAEEPPEMPSPSFAVHPIGHFKNTDGQTRIVIDKKFQAGLLGLDGYSHIQVFWWFSNNDTPEKRAILQVHPRGNKDNPLTGVFATRSPFRPNLIALTLCKIVSIKDNVIEIEKTDAFDGTPILDIKPFVPGYDSVEDAKVAERLGKTGG</sequence>
<feature type="domain" description="TsaA-like" evidence="4">
    <location>
        <begin position="37"/>
        <end position="159"/>
    </location>
</feature>
<dbReference type="SUPFAM" id="SSF118196">
    <property type="entry name" value="YaeB-like"/>
    <property type="match status" value="1"/>
</dbReference>
<feature type="signal peptide" evidence="3">
    <location>
        <begin position="1"/>
        <end position="24"/>
    </location>
</feature>
<dbReference type="InterPro" id="IPR036413">
    <property type="entry name" value="YaeB-like_sf"/>
</dbReference>
<keyword evidence="6" id="KW-1185">Reference proteome</keyword>
<keyword evidence="5" id="KW-0489">Methyltransferase</keyword>
<dbReference type="Gene3D" id="2.40.30.70">
    <property type="entry name" value="YaeB-like"/>
    <property type="match status" value="1"/>
</dbReference>
<dbReference type="InterPro" id="IPR036414">
    <property type="entry name" value="YaeB_N_sf"/>
</dbReference>
<evidence type="ECO:0000256" key="2">
    <source>
        <dbReference type="ARBA" id="ARBA00033753"/>
    </source>
</evidence>
<dbReference type="Pfam" id="PF01980">
    <property type="entry name" value="TrmO_N"/>
    <property type="match status" value="1"/>
</dbReference>
<dbReference type="Proteomes" id="UP000315471">
    <property type="component" value="Unassembled WGS sequence"/>
</dbReference>
<dbReference type="RefSeq" id="WP_197171150.1">
    <property type="nucleotide sequence ID" value="NZ_SJPY01000002.1"/>
</dbReference>
<comment type="caution">
    <text evidence="5">The sequence shown here is derived from an EMBL/GenBank/DDBJ whole genome shotgun (WGS) entry which is preliminary data.</text>
</comment>
<dbReference type="InterPro" id="IPR023368">
    <property type="entry name" value="UPF0066_cons_site"/>
</dbReference>
<accession>A0A5C6EAF5</accession>
<keyword evidence="5" id="KW-0808">Transferase</keyword>
<organism evidence="5 6">
    <name type="scientific">Novipirellula aureliae</name>
    <dbReference type="NCBI Taxonomy" id="2527966"/>
    <lineage>
        <taxon>Bacteria</taxon>
        <taxon>Pseudomonadati</taxon>
        <taxon>Planctomycetota</taxon>
        <taxon>Planctomycetia</taxon>
        <taxon>Pirellulales</taxon>
        <taxon>Pirellulaceae</taxon>
        <taxon>Novipirellula</taxon>
    </lineage>
</organism>
<name>A0A5C6EAF5_9BACT</name>
<dbReference type="EMBL" id="SJPY01000002">
    <property type="protein sequence ID" value="TWU44139.1"/>
    <property type="molecule type" value="Genomic_DNA"/>
</dbReference>
<evidence type="ECO:0000256" key="3">
    <source>
        <dbReference type="SAM" id="SignalP"/>
    </source>
</evidence>
<dbReference type="GO" id="GO:0008168">
    <property type="term" value="F:methyltransferase activity"/>
    <property type="evidence" value="ECO:0007669"/>
    <property type="project" value="UniProtKB-KW"/>
</dbReference>
<proteinExistence type="inferred from homology"/>
<dbReference type="PANTHER" id="PTHR12818">
    <property type="entry name" value="TRNA (ADENINE(37)-N6)-METHYLTRANSFERASE"/>
    <property type="match status" value="1"/>
</dbReference>
<evidence type="ECO:0000256" key="1">
    <source>
        <dbReference type="ARBA" id="ARBA00022691"/>
    </source>
</evidence>